<dbReference type="Proteomes" id="UP000245391">
    <property type="component" value="Unassembled WGS sequence"/>
</dbReference>
<proteinExistence type="predicted"/>
<dbReference type="AlphaFoldDB" id="A0A317F099"/>
<evidence type="ECO:0000256" key="1">
    <source>
        <dbReference type="SAM" id="Phobius"/>
    </source>
</evidence>
<sequence length="136" mass="15307">MFRKIRSKDQPGLGVAVMELFGSKIQTAGFRFRGFCQRHPKKIYTLMVFLMASSLILCFSIMRLEDPVYTKSVTSPMKATGDPTAGIGLTIDKLQRVMALQAELQSLSKKENLTPQDSLRFAQMLSEIRQLTSSKK</sequence>
<dbReference type="RefSeq" id="WP_109928842.1">
    <property type="nucleotide sequence ID" value="NZ_QGNY01000002.1"/>
</dbReference>
<evidence type="ECO:0000313" key="3">
    <source>
        <dbReference type="Proteomes" id="UP000245391"/>
    </source>
</evidence>
<dbReference type="OrthoDB" id="796951at2"/>
<protein>
    <submittedName>
        <fullName evidence="2">Uncharacterized protein</fullName>
    </submittedName>
</protein>
<name>A0A317F099_9SPHI</name>
<keyword evidence="1" id="KW-0812">Transmembrane</keyword>
<dbReference type="EMBL" id="QGNY01000002">
    <property type="protein sequence ID" value="PWS32670.1"/>
    <property type="molecule type" value="Genomic_DNA"/>
</dbReference>
<gene>
    <name evidence="2" type="ORF">DF947_06255</name>
</gene>
<keyword evidence="3" id="KW-1185">Reference proteome</keyword>
<keyword evidence="1" id="KW-0472">Membrane</keyword>
<comment type="caution">
    <text evidence="2">The sequence shown here is derived from an EMBL/GenBank/DDBJ whole genome shotgun (WGS) entry which is preliminary data.</text>
</comment>
<keyword evidence="1" id="KW-1133">Transmembrane helix</keyword>
<accession>A0A317F099</accession>
<evidence type="ECO:0000313" key="2">
    <source>
        <dbReference type="EMBL" id="PWS32670.1"/>
    </source>
</evidence>
<organism evidence="2 3">
    <name type="scientific">Pedobacter paludis</name>
    <dbReference type="NCBI Taxonomy" id="2203212"/>
    <lineage>
        <taxon>Bacteria</taxon>
        <taxon>Pseudomonadati</taxon>
        <taxon>Bacteroidota</taxon>
        <taxon>Sphingobacteriia</taxon>
        <taxon>Sphingobacteriales</taxon>
        <taxon>Sphingobacteriaceae</taxon>
        <taxon>Pedobacter</taxon>
    </lineage>
</organism>
<reference evidence="3" key="1">
    <citation type="submission" date="2018-05" db="EMBL/GenBank/DDBJ databases">
        <title>Pedobacter paludis sp. nov., isolated from wetland soil.</title>
        <authorList>
            <person name="Zhang Y."/>
        </authorList>
    </citation>
    <scope>NUCLEOTIDE SEQUENCE [LARGE SCALE GENOMIC DNA]</scope>
    <source>
        <strain evidence="3">R-8</strain>
    </source>
</reference>
<feature type="transmembrane region" description="Helical" evidence="1">
    <location>
        <begin position="43"/>
        <end position="62"/>
    </location>
</feature>